<comment type="caution">
    <text evidence="1">The sequence shown here is derived from an EMBL/GenBank/DDBJ whole genome shotgun (WGS) entry which is preliminary data.</text>
</comment>
<dbReference type="SUPFAM" id="SSF54427">
    <property type="entry name" value="NTF2-like"/>
    <property type="match status" value="1"/>
</dbReference>
<protein>
    <recommendedName>
        <fullName evidence="3">SnoaL-like domain-containing protein</fullName>
    </recommendedName>
</protein>
<dbReference type="PANTHER" id="PTHR39598">
    <property type="entry name" value="AUSTINOL SYNTHESIS PROTEIN F-RELATED"/>
    <property type="match status" value="1"/>
</dbReference>
<accession>A0A9P3CKB0</accession>
<dbReference type="InterPro" id="IPR032710">
    <property type="entry name" value="NTF2-like_dom_sf"/>
</dbReference>
<reference evidence="1 2" key="1">
    <citation type="submission" date="2021-01" db="EMBL/GenBank/DDBJ databases">
        <title>Cercospora kikuchii MAFF 305040 whole genome shotgun sequence.</title>
        <authorList>
            <person name="Kashiwa T."/>
            <person name="Suzuki T."/>
        </authorList>
    </citation>
    <scope>NUCLEOTIDE SEQUENCE [LARGE SCALE GENOMIC DNA]</scope>
    <source>
        <strain evidence="1 2">MAFF 305040</strain>
    </source>
</reference>
<dbReference type="EMBL" id="BOLY01000005">
    <property type="protein sequence ID" value="GIZ44772.1"/>
    <property type="molecule type" value="Genomic_DNA"/>
</dbReference>
<dbReference type="InterPro" id="IPR050977">
    <property type="entry name" value="Fungal_Meroterpenoid_Isomerase"/>
</dbReference>
<name>A0A9P3CKB0_9PEZI</name>
<dbReference type="AlphaFoldDB" id="A0A9P3CKB0"/>
<evidence type="ECO:0000313" key="2">
    <source>
        <dbReference type="Proteomes" id="UP000825890"/>
    </source>
</evidence>
<dbReference type="RefSeq" id="XP_044659259.1">
    <property type="nucleotide sequence ID" value="XM_044803324.1"/>
</dbReference>
<dbReference type="PANTHER" id="PTHR39598:SF1">
    <property type="entry name" value="AUSTINOID BIOSYNTHESIS CLUSTERS PROTEIN F-RELATED"/>
    <property type="match status" value="1"/>
</dbReference>
<dbReference type="OrthoDB" id="3758478at2759"/>
<evidence type="ECO:0008006" key="3">
    <source>
        <dbReference type="Google" id="ProtNLM"/>
    </source>
</evidence>
<keyword evidence="2" id="KW-1185">Reference proteome</keyword>
<evidence type="ECO:0000313" key="1">
    <source>
        <dbReference type="EMBL" id="GIZ44772.1"/>
    </source>
</evidence>
<gene>
    <name evidence="1" type="ORF">CKM354_000796100</name>
</gene>
<dbReference type="Gene3D" id="3.10.450.50">
    <property type="match status" value="1"/>
</dbReference>
<organism evidence="1 2">
    <name type="scientific">Cercospora kikuchii</name>
    <dbReference type="NCBI Taxonomy" id="84275"/>
    <lineage>
        <taxon>Eukaryota</taxon>
        <taxon>Fungi</taxon>
        <taxon>Dikarya</taxon>
        <taxon>Ascomycota</taxon>
        <taxon>Pezizomycotina</taxon>
        <taxon>Dothideomycetes</taxon>
        <taxon>Dothideomycetidae</taxon>
        <taxon>Mycosphaerellales</taxon>
        <taxon>Mycosphaerellaceae</taxon>
        <taxon>Cercospora</taxon>
    </lineage>
</organism>
<dbReference type="Proteomes" id="UP000825890">
    <property type="component" value="Unassembled WGS sequence"/>
</dbReference>
<sequence>MATDKARIQEATLEKFLAAWKDWSAEGQIAVFTDDVQQRTLPFSLGIPPRNKDNIRATLPRIEEVVTNYQLNVHHIVHDPKRNLASILATSSGDSLFGDWRQEYAVYLRFDASGEKICQIDEMMDASFIMEFTPQFQDYLANNPRLETREM</sequence>
<dbReference type="GeneID" id="68293536"/>
<proteinExistence type="predicted"/>